<evidence type="ECO:0000313" key="3">
    <source>
        <dbReference type="Proteomes" id="UP000567179"/>
    </source>
</evidence>
<feature type="compositionally biased region" description="Low complexity" evidence="1">
    <location>
        <begin position="22"/>
        <end position="46"/>
    </location>
</feature>
<dbReference type="AlphaFoldDB" id="A0A8H5ATS3"/>
<keyword evidence="3" id="KW-1185">Reference proteome</keyword>
<feature type="region of interest" description="Disordered" evidence="1">
    <location>
        <begin position="1"/>
        <end position="48"/>
    </location>
</feature>
<organism evidence="2 3">
    <name type="scientific">Psilocybe cf. subviscida</name>
    <dbReference type="NCBI Taxonomy" id="2480587"/>
    <lineage>
        <taxon>Eukaryota</taxon>
        <taxon>Fungi</taxon>
        <taxon>Dikarya</taxon>
        <taxon>Basidiomycota</taxon>
        <taxon>Agaricomycotina</taxon>
        <taxon>Agaricomycetes</taxon>
        <taxon>Agaricomycetidae</taxon>
        <taxon>Agaricales</taxon>
        <taxon>Agaricineae</taxon>
        <taxon>Strophariaceae</taxon>
        <taxon>Psilocybe</taxon>
    </lineage>
</organism>
<feature type="compositionally biased region" description="Low complexity" evidence="1">
    <location>
        <begin position="90"/>
        <end position="102"/>
    </location>
</feature>
<dbReference type="Proteomes" id="UP000567179">
    <property type="component" value="Unassembled WGS sequence"/>
</dbReference>
<dbReference type="EMBL" id="JAACJJ010000057">
    <property type="protein sequence ID" value="KAF5310710.1"/>
    <property type="molecule type" value="Genomic_DNA"/>
</dbReference>
<evidence type="ECO:0000256" key="1">
    <source>
        <dbReference type="SAM" id="MobiDB-lite"/>
    </source>
</evidence>
<comment type="caution">
    <text evidence="2">The sequence shown here is derived from an EMBL/GenBank/DDBJ whole genome shotgun (WGS) entry which is preliminary data.</text>
</comment>
<reference evidence="2 3" key="1">
    <citation type="journal article" date="2020" name="ISME J.">
        <title>Uncovering the hidden diversity of litter-decomposition mechanisms in mushroom-forming fungi.</title>
        <authorList>
            <person name="Floudas D."/>
            <person name="Bentzer J."/>
            <person name="Ahren D."/>
            <person name="Johansson T."/>
            <person name="Persson P."/>
            <person name="Tunlid A."/>
        </authorList>
    </citation>
    <scope>NUCLEOTIDE SEQUENCE [LARGE SCALE GENOMIC DNA]</scope>
    <source>
        <strain evidence="2 3">CBS 101986</strain>
    </source>
</reference>
<protein>
    <submittedName>
        <fullName evidence="2">Uncharacterized protein</fullName>
    </submittedName>
</protein>
<proteinExistence type="predicted"/>
<feature type="region of interest" description="Disordered" evidence="1">
    <location>
        <begin position="72"/>
        <end position="102"/>
    </location>
</feature>
<evidence type="ECO:0000313" key="2">
    <source>
        <dbReference type="EMBL" id="KAF5310710.1"/>
    </source>
</evidence>
<gene>
    <name evidence="2" type="ORF">D9619_008135</name>
</gene>
<sequence>MDNSSHQHHMSQMDGQGGQIWPSSASGASAASSSSTTMSSPAMSQSPNSQLTMDLLQNFLSMQGLGDSIIQQQLGAGPQSPPTQARPHSPRNSAASSPNFSAPSNLLMEQQIKLSQLQQLQQLQNQIFQQQIALISGQSPVILPSPSILTALPLDASRQAARGTDASNKNTPTDSGMYLPTPGSYCSFFSLLQLYESWRIVHFFLLSDAGHGGGIWLSARIKYSG</sequence>
<accession>A0A8H5ATS3</accession>
<name>A0A8H5ATS3_9AGAR</name>